<dbReference type="InterPro" id="IPR041602">
    <property type="entry name" value="Quercetinase_C"/>
</dbReference>
<comment type="cofactor">
    <cofactor evidence="2">
        <name>Fe cation</name>
        <dbReference type="ChEBI" id="CHEBI:24875"/>
    </cofactor>
    <text evidence="2">Binds 1 Fe cation per subunit.</text>
</comment>
<feature type="domain" description="Pirin N-terminal" evidence="4">
    <location>
        <begin position="12"/>
        <end position="118"/>
    </location>
</feature>
<dbReference type="InterPro" id="IPR012093">
    <property type="entry name" value="Pirin"/>
</dbReference>
<dbReference type="PANTHER" id="PTHR43212:SF3">
    <property type="entry name" value="QUERCETIN 2,3-DIOXYGENASE"/>
    <property type="match status" value="1"/>
</dbReference>
<comment type="similarity">
    <text evidence="1 3">Belongs to the pirin family.</text>
</comment>
<dbReference type="GO" id="GO:0046872">
    <property type="term" value="F:metal ion binding"/>
    <property type="evidence" value="ECO:0007669"/>
    <property type="project" value="UniProtKB-KW"/>
</dbReference>
<gene>
    <name evidence="6" type="ORF">DI628_05890</name>
</gene>
<feature type="binding site" evidence="2">
    <location>
        <position position="57"/>
    </location>
    <ligand>
        <name>Fe cation</name>
        <dbReference type="ChEBI" id="CHEBI:24875"/>
    </ligand>
</feature>
<dbReference type="PANTHER" id="PTHR43212">
    <property type="entry name" value="QUERCETIN 2,3-DIOXYGENASE"/>
    <property type="match status" value="1"/>
</dbReference>
<evidence type="ECO:0000259" key="5">
    <source>
        <dbReference type="Pfam" id="PF17954"/>
    </source>
</evidence>
<dbReference type="Proteomes" id="UP000320948">
    <property type="component" value="Unassembled WGS sequence"/>
</dbReference>
<dbReference type="AlphaFoldDB" id="A0A6N4R0T7"/>
<evidence type="ECO:0000256" key="3">
    <source>
        <dbReference type="RuleBase" id="RU003457"/>
    </source>
</evidence>
<reference evidence="6 7" key="1">
    <citation type="journal article" date="2017" name="Nat. Commun.">
        <title>In situ click chemistry generation of cyclooxygenase-2 inhibitors.</title>
        <authorList>
            <person name="Bhardwaj A."/>
            <person name="Kaur J."/>
            <person name="Wuest M."/>
            <person name="Wuest F."/>
        </authorList>
    </citation>
    <scope>NUCLEOTIDE SEQUENCE [LARGE SCALE GENOMIC DNA]</scope>
    <source>
        <strain evidence="6">S2_018_000_R2_106</strain>
    </source>
</reference>
<dbReference type="CDD" id="cd02910">
    <property type="entry name" value="cupin_Yhhw_N"/>
    <property type="match status" value="1"/>
</dbReference>
<protein>
    <submittedName>
        <fullName evidence="6">Pirin family protein</fullName>
    </submittedName>
</protein>
<evidence type="ECO:0000259" key="4">
    <source>
        <dbReference type="Pfam" id="PF02678"/>
    </source>
</evidence>
<dbReference type="Pfam" id="PF02678">
    <property type="entry name" value="Pirin"/>
    <property type="match status" value="1"/>
</dbReference>
<sequence length="233" mass="25419">MMNIQKFNELGKADFGWLQARHHFSFGRYYNPARMGFGNLRVMNDDRVAAGNGFDPHPHDNMEIITYVRKGEIRHRDNMGNEGATPAGSVQVMSAGTGVAHAEYASDTEPTVLYQIWLLPNEQDVKPRWDMREFPTASVEGELPLLVSGNPTDAEKGALFIHADGGLHGGRMKAGTTLTQDFGAMAYVLVSDGRIRLNGEELDAGDGAAMKDEGALTLEALEDAEVVVIRVSA</sequence>
<name>A0A6N4R0T7_BLAVI</name>
<keyword evidence="2" id="KW-0408">Iron</keyword>
<keyword evidence="2" id="KW-0479">Metal-binding</keyword>
<evidence type="ECO:0000256" key="2">
    <source>
        <dbReference type="PIRSR" id="PIRSR006232-1"/>
    </source>
</evidence>
<dbReference type="InterPro" id="IPR011051">
    <property type="entry name" value="RmlC_Cupin_sf"/>
</dbReference>
<evidence type="ECO:0000313" key="6">
    <source>
        <dbReference type="EMBL" id="TKW60965.1"/>
    </source>
</evidence>
<feature type="binding site" evidence="2">
    <location>
        <position position="101"/>
    </location>
    <ligand>
        <name>Fe cation</name>
        <dbReference type="ChEBI" id="CHEBI:24875"/>
    </ligand>
</feature>
<feature type="binding site" evidence="2">
    <location>
        <position position="103"/>
    </location>
    <ligand>
        <name>Fe cation</name>
        <dbReference type="ChEBI" id="CHEBI:24875"/>
    </ligand>
</feature>
<feature type="binding site" evidence="2">
    <location>
        <position position="59"/>
    </location>
    <ligand>
        <name>Fe cation</name>
        <dbReference type="ChEBI" id="CHEBI:24875"/>
    </ligand>
</feature>
<organism evidence="6 7">
    <name type="scientific">Blastochloris viridis</name>
    <name type="common">Rhodopseudomonas viridis</name>
    <dbReference type="NCBI Taxonomy" id="1079"/>
    <lineage>
        <taxon>Bacteria</taxon>
        <taxon>Pseudomonadati</taxon>
        <taxon>Pseudomonadota</taxon>
        <taxon>Alphaproteobacteria</taxon>
        <taxon>Hyphomicrobiales</taxon>
        <taxon>Blastochloridaceae</taxon>
        <taxon>Blastochloris</taxon>
    </lineage>
</organism>
<dbReference type="InterPro" id="IPR003829">
    <property type="entry name" value="Pirin_N_dom"/>
</dbReference>
<dbReference type="Gene3D" id="2.60.120.10">
    <property type="entry name" value="Jelly Rolls"/>
    <property type="match status" value="2"/>
</dbReference>
<dbReference type="Pfam" id="PF17954">
    <property type="entry name" value="Pirin_C_2"/>
    <property type="match status" value="1"/>
</dbReference>
<dbReference type="InterPro" id="IPR014710">
    <property type="entry name" value="RmlC-like_jellyroll"/>
</dbReference>
<dbReference type="EMBL" id="VAFM01000002">
    <property type="protein sequence ID" value="TKW60965.1"/>
    <property type="molecule type" value="Genomic_DNA"/>
</dbReference>
<feature type="domain" description="Quercetin 2,3-dioxygenase C-terminal cupin" evidence="5">
    <location>
        <begin position="152"/>
        <end position="229"/>
    </location>
</feature>
<comment type="caution">
    <text evidence="6">The sequence shown here is derived from an EMBL/GenBank/DDBJ whole genome shotgun (WGS) entry which is preliminary data.</text>
</comment>
<evidence type="ECO:0000313" key="7">
    <source>
        <dbReference type="Proteomes" id="UP000320948"/>
    </source>
</evidence>
<accession>A0A6N4R0T7</accession>
<dbReference type="SUPFAM" id="SSF51182">
    <property type="entry name" value="RmlC-like cupins"/>
    <property type="match status" value="1"/>
</dbReference>
<evidence type="ECO:0000256" key="1">
    <source>
        <dbReference type="ARBA" id="ARBA00008416"/>
    </source>
</evidence>
<dbReference type="PIRSF" id="PIRSF006232">
    <property type="entry name" value="Pirin"/>
    <property type="match status" value="1"/>
</dbReference>
<proteinExistence type="inferred from homology"/>